<dbReference type="Pfam" id="PF01553">
    <property type="entry name" value="Acyltransferase"/>
    <property type="match status" value="1"/>
</dbReference>
<keyword evidence="2 10" id="KW-0808">Transferase</keyword>
<protein>
    <submittedName>
        <fullName evidence="10">1-acyl-sn-glycerol-3-phosphate acyltransferase</fullName>
    </submittedName>
</protein>
<reference evidence="10 11" key="1">
    <citation type="submission" date="2019-12" db="EMBL/GenBank/DDBJ databases">
        <title>Genomic-based taxomic classification of the family Erythrobacteraceae.</title>
        <authorList>
            <person name="Xu L."/>
        </authorList>
    </citation>
    <scope>NUCLEOTIDE SEQUENCE [LARGE SCALE GENOMIC DNA]</scope>
    <source>
        <strain evidence="10 11">DSM 18604</strain>
    </source>
</reference>
<evidence type="ECO:0000259" key="9">
    <source>
        <dbReference type="SMART" id="SM00563"/>
    </source>
</evidence>
<keyword evidence="4 8" id="KW-1133">Transmembrane helix</keyword>
<dbReference type="GO" id="GO:0016746">
    <property type="term" value="F:acyltransferase activity"/>
    <property type="evidence" value="ECO:0007669"/>
    <property type="project" value="UniProtKB-KW"/>
</dbReference>
<dbReference type="Proteomes" id="UP000460561">
    <property type="component" value="Unassembled WGS sequence"/>
</dbReference>
<comment type="caution">
    <text evidence="10">The sequence shown here is derived from an EMBL/GenBank/DDBJ whole genome shotgun (WGS) entry which is preliminary data.</text>
</comment>
<keyword evidence="5" id="KW-0443">Lipid metabolism</keyword>
<dbReference type="RefSeq" id="WP_160739955.1">
    <property type="nucleotide sequence ID" value="NZ_WTYQ01000004.1"/>
</dbReference>
<organism evidence="10 11">
    <name type="scientific">Altericroceibacterium indicum</name>
    <dbReference type="NCBI Taxonomy" id="374177"/>
    <lineage>
        <taxon>Bacteria</taxon>
        <taxon>Pseudomonadati</taxon>
        <taxon>Pseudomonadota</taxon>
        <taxon>Alphaproteobacteria</taxon>
        <taxon>Sphingomonadales</taxon>
        <taxon>Erythrobacteraceae</taxon>
        <taxon>Altericroceibacterium</taxon>
    </lineage>
</organism>
<evidence type="ECO:0000256" key="8">
    <source>
        <dbReference type="SAM" id="Phobius"/>
    </source>
</evidence>
<dbReference type="CDD" id="cd07989">
    <property type="entry name" value="LPLAT_AGPAT-like"/>
    <property type="match status" value="1"/>
</dbReference>
<dbReference type="InterPro" id="IPR002123">
    <property type="entry name" value="Plipid/glycerol_acylTrfase"/>
</dbReference>
<dbReference type="PANTHER" id="PTHR23063">
    <property type="entry name" value="PHOSPHOLIPID ACYLTRANSFERASE"/>
    <property type="match status" value="1"/>
</dbReference>
<feature type="domain" description="Phospholipid/glycerol acyltransferase" evidence="9">
    <location>
        <begin position="63"/>
        <end position="176"/>
    </location>
</feature>
<evidence type="ECO:0000313" key="11">
    <source>
        <dbReference type="Proteomes" id="UP000460561"/>
    </source>
</evidence>
<dbReference type="GO" id="GO:0006629">
    <property type="term" value="P:lipid metabolic process"/>
    <property type="evidence" value="ECO:0007669"/>
    <property type="project" value="UniProtKB-KW"/>
</dbReference>
<dbReference type="AlphaFoldDB" id="A0A845A932"/>
<name>A0A845A932_9SPHN</name>
<evidence type="ECO:0000256" key="5">
    <source>
        <dbReference type="ARBA" id="ARBA00023098"/>
    </source>
</evidence>
<evidence type="ECO:0000256" key="6">
    <source>
        <dbReference type="ARBA" id="ARBA00023136"/>
    </source>
</evidence>
<evidence type="ECO:0000313" key="10">
    <source>
        <dbReference type="EMBL" id="MXP26760.1"/>
    </source>
</evidence>
<evidence type="ECO:0000256" key="2">
    <source>
        <dbReference type="ARBA" id="ARBA00022679"/>
    </source>
</evidence>
<dbReference type="SUPFAM" id="SSF69593">
    <property type="entry name" value="Glycerol-3-phosphate (1)-acyltransferase"/>
    <property type="match status" value="1"/>
</dbReference>
<feature type="transmembrane region" description="Helical" evidence="8">
    <location>
        <begin position="7"/>
        <end position="28"/>
    </location>
</feature>
<dbReference type="SMART" id="SM00563">
    <property type="entry name" value="PlsC"/>
    <property type="match status" value="1"/>
</dbReference>
<evidence type="ECO:0000256" key="1">
    <source>
        <dbReference type="ARBA" id="ARBA00004370"/>
    </source>
</evidence>
<sequence length="242" mass="26094">MITRLRIGLRIALILGWSALIIPLHLLFKAIGKPLVLPPTFLAGVGWIAGLRVKTVGKPEKTALILANHVSWLDILALAGAARSAFVAHDGLAGQKLLKWLCEQNQTIFIARHRRTTINDQTSAIHAALGERPLTIFPEGTTSDGTSVPPFKSALLAAVQPIDDSTKVQPVALVYEDVPEVAWVGEDPGANNVLMILGRRKPVRLTIYFLPPLEGAALTDRKSITLAAHKAIAETLARVLQA</sequence>
<gene>
    <name evidence="10" type="ORF">GRI39_12010</name>
</gene>
<keyword evidence="6 8" id="KW-0472">Membrane</keyword>
<dbReference type="OrthoDB" id="9806880at2"/>
<keyword evidence="3 8" id="KW-0812">Transmembrane</keyword>
<proteinExistence type="predicted"/>
<comment type="subcellular location">
    <subcellularLocation>
        <location evidence="1">Membrane</location>
    </subcellularLocation>
</comment>
<keyword evidence="11" id="KW-1185">Reference proteome</keyword>
<accession>A0A845A932</accession>
<dbReference type="EMBL" id="WTYQ01000004">
    <property type="protein sequence ID" value="MXP26760.1"/>
    <property type="molecule type" value="Genomic_DNA"/>
</dbReference>
<evidence type="ECO:0000256" key="4">
    <source>
        <dbReference type="ARBA" id="ARBA00022989"/>
    </source>
</evidence>
<dbReference type="PANTHER" id="PTHR23063:SF52">
    <property type="entry name" value="LYSOPHOSPHATIDYLCHOLINE ACYLTRANSFERASE"/>
    <property type="match status" value="1"/>
</dbReference>
<evidence type="ECO:0000256" key="7">
    <source>
        <dbReference type="ARBA" id="ARBA00023315"/>
    </source>
</evidence>
<evidence type="ECO:0000256" key="3">
    <source>
        <dbReference type="ARBA" id="ARBA00022692"/>
    </source>
</evidence>
<keyword evidence="7 10" id="KW-0012">Acyltransferase</keyword>
<dbReference type="GO" id="GO:0016020">
    <property type="term" value="C:membrane"/>
    <property type="evidence" value="ECO:0007669"/>
    <property type="project" value="UniProtKB-SubCell"/>
</dbReference>